<dbReference type="InterPro" id="IPR050437">
    <property type="entry name" value="Ribos_protein_bS1-like"/>
</dbReference>
<proteinExistence type="predicted"/>
<dbReference type="InterPro" id="IPR041692">
    <property type="entry name" value="HHH_9"/>
</dbReference>
<dbReference type="Gene3D" id="1.10.150.310">
    <property type="entry name" value="Tex RuvX-like domain-like"/>
    <property type="match status" value="1"/>
</dbReference>
<dbReference type="InterPro" id="IPR055179">
    <property type="entry name" value="Tex-like_central_region"/>
</dbReference>
<dbReference type="InterPro" id="IPR003029">
    <property type="entry name" value="S1_domain"/>
</dbReference>
<dbReference type="SUPFAM" id="SSF50249">
    <property type="entry name" value="Nucleic acid-binding proteins"/>
    <property type="match status" value="1"/>
</dbReference>
<dbReference type="InterPro" id="IPR032639">
    <property type="entry name" value="Tex_YqgF"/>
</dbReference>
<dbReference type="Gene3D" id="2.40.50.140">
    <property type="entry name" value="Nucleic acid-binding proteins"/>
    <property type="match status" value="1"/>
</dbReference>
<dbReference type="GO" id="GO:0006139">
    <property type="term" value="P:nucleobase-containing compound metabolic process"/>
    <property type="evidence" value="ECO:0007669"/>
    <property type="project" value="InterPro"/>
</dbReference>
<dbReference type="SUPFAM" id="SSF158832">
    <property type="entry name" value="Tex N-terminal region-like"/>
    <property type="match status" value="1"/>
</dbReference>
<dbReference type="Pfam" id="PF16921">
    <property type="entry name" value="Tex_YqgF"/>
    <property type="match status" value="1"/>
</dbReference>
<dbReference type="InterPro" id="IPR037027">
    <property type="entry name" value="YqgF/RNaseH-like_dom_sf"/>
</dbReference>
<sequence>MLKISDMIKDTKYIQIQSLRRKTKENSKVRDKYGNYHDFTISYQHIKPHQILALNRGESEKFLSLKIIFPDSFEYLFVKFCVRRFKVYKDNMFRYNLIQSCIEDGFKRLVLPSAQRRIRSQLTQFAMKESINVFAMNLRKLLLTPPLKNKTILGLDPGFQNGCKMAVVGMDGEVLGTEILYLHNKGSHCKLSNLIKEHRVEFIALGNGTACRETETLVTSLIKRDSLNVMYTIVNEQGASIYSCSKLAKKEFPTMEPNLISAVSIASRLRDPLAEYLKIEPKHLGVGMYQHDVSECKLKKTLEEIVSECVSFVGVDLNTAPSYLLEKVSGLNVTNAKDIIEWRKKNKSFKSRYDLMDIKGIGKKKFELAAGFVRIFPDPDKNYNNLSNPLDSTMIHPESYDAAKEIIIQHGFSLRDVGSPKLINHFKSISFSSLPSKLSEKLDQKSYEIIIGGLSSELKSDCRETESKPLFRKDSLSAKDLVVNKSILQGKVVNVTHFGAFIDCGVGIDGLLHTSKMCGQKIELGQRLSVRVISLDISSRRMSLKFEGFE</sequence>
<dbReference type="Pfam" id="PF17674">
    <property type="entry name" value="HHH_9"/>
    <property type="match status" value="1"/>
</dbReference>
<evidence type="ECO:0000259" key="1">
    <source>
        <dbReference type="PROSITE" id="PS50126"/>
    </source>
</evidence>
<dbReference type="PROSITE" id="PS50126">
    <property type="entry name" value="S1"/>
    <property type="match status" value="1"/>
</dbReference>
<dbReference type="InterPro" id="IPR012337">
    <property type="entry name" value="RNaseH-like_sf"/>
</dbReference>
<dbReference type="SUPFAM" id="SSF47781">
    <property type="entry name" value="RuvA domain 2-like"/>
    <property type="match status" value="2"/>
</dbReference>
<dbReference type="SMART" id="SM00732">
    <property type="entry name" value="YqgFc"/>
    <property type="match status" value="1"/>
</dbReference>
<dbReference type="InterPro" id="IPR023323">
    <property type="entry name" value="Tex-like_dom_sf"/>
</dbReference>
<dbReference type="GO" id="GO:0003735">
    <property type="term" value="F:structural constituent of ribosome"/>
    <property type="evidence" value="ECO:0007669"/>
    <property type="project" value="TreeGrafter"/>
</dbReference>
<protein>
    <submittedName>
        <fullName evidence="2">S1 RNA binding domain protein, putativelike [Tribolium castaneum]</fullName>
    </submittedName>
</protein>
<dbReference type="Gene3D" id="1.10.3500.10">
    <property type="entry name" value="Tex N-terminal region-like"/>
    <property type="match status" value="1"/>
</dbReference>
<dbReference type="SMART" id="SM00316">
    <property type="entry name" value="S1"/>
    <property type="match status" value="1"/>
</dbReference>
<dbReference type="Pfam" id="PF22706">
    <property type="entry name" value="Tex_central_region"/>
    <property type="match status" value="1"/>
</dbReference>
<dbReference type="InterPro" id="IPR006641">
    <property type="entry name" value="YqgF/RNaseH-like_dom"/>
</dbReference>
<dbReference type="InterPro" id="IPR010994">
    <property type="entry name" value="RuvA_2-like"/>
</dbReference>
<dbReference type="FunFam" id="3.30.420.140:FF:000001">
    <property type="entry name" value="RNA-binding transcriptional accessory protein"/>
    <property type="match status" value="1"/>
</dbReference>
<organism evidence="2">
    <name type="scientific">Lepeophtheirus salmonis</name>
    <name type="common">Salmon louse</name>
    <name type="synonym">Caligus salmonis</name>
    <dbReference type="NCBI Taxonomy" id="72036"/>
    <lineage>
        <taxon>Eukaryota</taxon>
        <taxon>Metazoa</taxon>
        <taxon>Ecdysozoa</taxon>
        <taxon>Arthropoda</taxon>
        <taxon>Crustacea</taxon>
        <taxon>Multicrustacea</taxon>
        <taxon>Hexanauplia</taxon>
        <taxon>Copepoda</taxon>
        <taxon>Siphonostomatoida</taxon>
        <taxon>Caligidae</taxon>
        <taxon>Lepeophtheirus</taxon>
    </lineage>
</organism>
<dbReference type="AlphaFoldDB" id="A0A0K2VE26"/>
<reference evidence="2" key="1">
    <citation type="submission" date="2014-05" db="EMBL/GenBank/DDBJ databases">
        <authorList>
            <person name="Chronopoulou M."/>
        </authorList>
    </citation>
    <scope>NUCLEOTIDE SEQUENCE</scope>
    <source>
        <tissue evidence="2">Whole organism</tissue>
    </source>
</reference>
<dbReference type="GO" id="GO:0003729">
    <property type="term" value="F:mRNA binding"/>
    <property type="evidence" value="ECO:0007669"/>
    <property type="project" value="TreeGrafter"/>
</dbReference>
<dbReference type="GO" id="GO:0006412">
    <property type="term" value="P:translation"/>
    <property type="evidence" value="ECO:0007669"/>
    <property type="project" value="TreeGrafter"/>
</dbReference>
<dbReference type="SUPFAM" id="SSF53098">
    <property type="entry name" value="Ribonuclease H-like"/>
    <property type="match status" value="1"/>
</dbReference>
<dbReference type="Pfam" id="PF00575">
    <property type="entry name" value="S1"/>
    <property type="match status" value="1"/>
</dbReference>
<dbReference type="PANTHER" id="PTHR10724">
    <property type="entry name" value="30S RIBOSOMAL PROTEIN S1"/>
    <property type="match status" value="1"/>
</dbReference>
<dbReference type="EMBL" id="HACA01031264">
    <property type="protein sequence ID" value="CDW48625.1"/>
    <property type="molecule type" value="Transcribed_RNA"/>
</dbReference>
<dbReference type="PANTHER" id="PTHR10724:SF10">
    <property type="entry name" value="S1 RNA-BINDING DOMAIN-CONTAINING PROTEIN 1"/>
    <property type="match status" value="1"/>
</dbReference>
<dbReference type="OrthoDB" id="995477at2759"/>
<evidence type="ECO:0000313" key="2">
    <source>
        <dbReference type="EMBL" id="CDW48625.1"/>
    </source>
</evidence>
<accession>A0A0K2VE26</accession>
<name>A0A0K2VE26_LEPSM</name>
<dbReference type="InterPro" id="IPR012340">
    <property type="entry name" value="NA-bd_OB-fold"/>
</dbReference>
<dbReference type="Pfam" id="PF12836">
    <property type="entry name" value="HHH_3"/>
    <property type="match status" value="1"/>
</dbReference>
<feature type="domain" description="S1 motif" evidence="1">
    <location>
        <begin position="485"/>
        <end position="547"/>
    </location>
</feature>
<dbReference type="Gene3D" id="3.30.420.140">
    <property type="entry name" value="YqgF/RNase H-like domain"/>
    <property type="match status" value="1"/>
</dbReference>